<dbReference type="SUPFAM" id="SSF53167">
    <property type="entry name" value="Purine and uridine phosphorylases"/>
    <property type="match status" value="1"/>
</dbReference>
<dbReference type="NCBIfam" id="TIGR01697">
    <property type="entry name" value="PNPH-PUNA-XAPA"/>
    <property type="match status" value="1"/>
</dbReference>
<evidence type="ECO:0000256" key="2">
    <source>
        <dbReference type="ARBA" id="ARBA00005058"/>
    </source>
</evidence>
<comment type="pathway">
    <text evidence="2 7">Purine metabolism; purine nucleoside salvage.</text>
</comment>
<dbReference type="PANTHER" id="PTHR11904:SF9">
    <property type="entry name" value="PURINE NUCLEOSIDE PHOSPHORYLASE-RELATED"/>
    <property type="match status" value="1"/>
</dbReference>
<feature type="binding site" evidence="8">
    <location>
        <position position="237"/>
    </location>
    <ligand>
        <name>phosphate</name>
        <dbReference type="ChEBI" id="CHEBI:43474"/>
    </ligand>
</feature>
<keyword evidence="4 7" id="KW-0328">Glycosyltransferase</keyword>
<dbReference type="OrthoDB" id="10261782at2759"/>
<gene>
    <name evidence="10" type="ORF">OGAPHI_001940</name>
</gene>
<comment type="function">
    <text evidence="6">The purine nucleoside phosphorylases catalyze the phosphorolytic breakdown of the N-glycosidic bond in the beta-(deoxy)ribonucleoside molecules, with the formation of the corresponding free purine bases and pentose-1-phosphate. Cleaves guanosine and inosine.</text>
</comment>
<dbReference type="GO" id="GO:0009116">
    <property type="term" value="P:nucleoside metabolic process"/>
    <property type="evidence" value="ECO:0007669"/>
    <property type="project" value="InterPro"/>
</dbReference>
<dbReference type="InterPro" id="IPR035994">
    <property type="entry name" value="Nucleoside_phosphorylase_sf"/>
</dbReference>
<protein>
    <recommendedName>
        <fullName evidence="7">Purine nucleoside phosphorylase</fullName>
        <ecNumber evidence="7">2.4.2.1</ecNumber>
    </recommendedName>
    <alternativeName>
        <fullName evidence="7">Inosine-guanosine phosphorylase</fullName>
    </alternativeName>
</protein>
<dbReference type="CDD" id="cd09009">
    <property type="entry name" value="PNP-EcPNPII_like"/>
    <property type="match status" value="1"/>
</dbReference>
<dbReference type="PIRSF" id="PIRSF000477">
    <property type="entry name" value="PurNPase"/>
    <property type="match status" value="1"/>
</dbReference>
<feature type="binding site" evidence="8">
    <location>
        <begin position="100"/>
        <end position="102"/>
    </location>
    <ligand>
        <name>phosphate</name>
        <dbReference type="ChEBI" id="CHEBI:43474"/>
    </ligand>
</feature>
<proteinExistence type="inferred from homology"/>
<comment type="caution">
    <text evidence="10">The sequence shown here is derived from an EMBL/GenBank/DDBJ whole genome shotgun (WGS) entry which is preliminary data.</text>
</comment>
<dbReference type="FunFam" id="3.40.50.1580:FF:000004">
    <property type="entry name" value="Purine nucleoside phosphorylase"/>
    <property type="match status" value="1"/>
</dbReference>
<dbReference type="Gene3D" id="3.40.50.1580">
    <property type="entry name" value="Nucleoside phosphorylase domain"/>
    <property type="match status" value="1"/>
</dbReference>
<dbReference type="InterPro" id="IPR011268">
    <property type="entry name" value="Purine_phosphorylase"/>
</dbReference>
<accession>A0A9P8PAI5</accession>
<dbReference type="Pfam" id="PF01048">
    <property type="entry name" value="PNP_UDP_1"/>
    <property type="match status" value="1"/>
</dbReference>
<evidence type="ECO:0000256" key="8">
    <source>
        <dbReference type="PIRSR" id="PIRSR000477-2"/>
    </source>
</evidence>
<evidence type="ECO:0000313" key="10">
    <source>
        <dbReference type="EMBL" id="KAH3668186.1"/>
    </source>
</evidence>
<reference evidence="10" key="2">
    <citation type="submission" date="2021-01" db="EMBL/GenBank/DDBJ databases">
        <authorList>
            <person name="Schikora-Tamarit M.A."/>
        </authorList>
    </citation>
    <scope>NUCLEOTIDE SEQUENCE</scope>
    <source>
        <strain evidence="10">CBS6075</strain>
    </source>
</reference>
<evidence type="ECO:0000256" key="1">
    <source>
        <dbReference type="ARBA" id="ARBA00000755"/>
    </source>
</evidence>
<dbReference type="PANTHER" id="PTHR11904">
    <property type="entry name" value="METHYLTHIOADENOSINE/PURINE NUCLEOSIDE PHOSPHORYLASE"/>
    <property type="match status" value="1"/>
</dbReference>
<evidence type="ECO:0000256" key="6">
    <source>
        <dbReference type="ARBA" id="ARBA00058131"/>
    </source>
</evidence>
<evidence type="ECO:0000256" key="7">
    <source>
        <dbReference type="PIRNR" id="PIRNR000477"/>
    </source>
</evidence>
<dbReference type="EC" id="2.4.2.1" evidence="7"/>
<evidence type="ECO:0000313" key="11">
    <source>
        <dbReference type="Proteomes" id="UP000769157"/>
    </source>
</evidence>
<feature type="binding site" evidence="8">
    <location>
        <position position="132"/>
    </location>
    <ligand>
        <name>phosphate</name>
        <dbReference type="ChEBI" id="CHEBI:43474"/>
    </ligand>
</feature>
<dbReference type="NCBIfam" id="NF006054">
    <property type="entry name" value="PRK08202.1"/>
    <property type="match status" value="1"/>
</dbReference>
<evidence type="ECO:0000256" key="3">
    <source>
        <dbReference type="ARBA" id="ARBA00006751"/>
    </source>
</evidence>
<sequence length="321" mass="34473">MVSSSSATESTYDQIETAKDSILADLATRSTNKNLLSPRVLIICGSGLGGIGEILQGETVAIAYQTIPYFKSSTVEGHAGKLLFGEIGPNKVPVMCMVGRLHFYEGYSFDEATFPVRVAASMGAQILLVTNAAGGINPAYKPGDLMIISDHLNLPGVSGYHPLRGPNLDKFGPRFLPLSDAYDFDLRLEFVKQAKQVLKLSRTIHEGTYCYVAGPSYETRAEVRFIRTIGGDSVGMSTVPEVIVARHSNMKVLGLSLITNAGLGTPPVSALEFLEQKQEDSQIKDQQDGMASHEEVLESANSASKDVNILVEAFINAVGSV</sequence>
<comment type="catalytic activity">
    <reaction evidence="1">
        <text>a purine D-ribonucleoside + phosphate = a purine nucleobase + alpha-D-ribose 1-phosphate</text>
        <dbReference type="Rhea" id="RHEA:19805"/>
        <dbReference type="ChEBI" id="CHEBI:26386"/>
        <dbReference type="ChEBI" id="CHEBI:43474"/>
        <dbReference type="ChEBI" id="CHEBI:57720"/>
        <dbReference type="ChEBI" id="CHEBI:142355"/>
        <dbReference type="EC" id="2.4.2.1"/>
    </reaction>
</comment>
<feature type="binding site" evidence="8">
    <location>
        <position position="218"/>
    </location>
    <ligand>
        <name>a purine D-ribonucleoside</name>
        <dbReference type="ChEBI" id="CHEBI:142355"/>
    </ligand>
</feature>
<dbReference type="RefSeq" id="XP_046062600.1">
    <property type="nucleotide sequence ID" value="XM_046202756.1"/>
</dbReference>
<evidence type="ECO:0000259" key="9">
    <source>
        <dbReference type="Pfam" id="PF01048"/>
    </source>
</evidence>
<keyword evidence="5 7" id="KW-0808">Transferase</keyword>
<dbReference type="EMBL" id="JAEUBE010000158">
    <property type="protein sequence ID" value="KAH3668186.1"/>
    <property type="molecule type" value="Genomic_DNA"/>
</dbReference>
<reference evidence="10" key="1">
    <citation type="journal article" date="2021" name="Open Biol.">
        <title>Shared evolutionary footprints suggest mitochondrial oxidative damage underlies multiple complex I losses in fungi.</title>
        <authorList>
            <person name="Schikora-Tamarit M.A."/>
            <person name="Marcet-Houben M."/>
            <person name="Nosek J."/>
            <person name="Gabaldon T."/>
        </authorList>
    </citation>
    <scope>NUCLEOTIDE SEQUENCE</scope>
    <source>
        <strain evidence="10">CBS6075</strain>
    </source>
</reference>
<feature type="binding site" evidence="8">
    <location>
        <position position="260"/>
    </location>
    <ligand>
        <name>a purine D-ribonucleoside</name>
        <dbReference type="ChEBI" id="CHEBI:142355"/>
    </ligand>
</feature>
<dbReference type="InterPro" id="IPR000845">
    <property type="entry name" value="Nucleoside_phosphorylase_d"/>
</dbReference>
<feature type="domain" description="Nucleoside phosphorylase" evidence="9">
    <location>
        <begin position="40"/>
        <end position="315"/>
    </location>
</feature>
<keyword evidence="11" id="KW-1185">Reference proteome</keyword>
<comment type="similarity">
    <text evidence="3 7">Belongs to the PNP/MTAP phosphorylase family.</text>
</comment>
<dbReference type="GO" id="GO:0004731">
    <property type="term" value="F:purine-nucleoside phosphorylase activity"/>
    <property type="evidence" value="ECO:0007669"/>
    <property type="project" value="UniProtKB-EC"/>
</dbReference>
<name>A0A9P8PAI5_9ASCO</name>
<dbReference type="GeneID" id="70233907"/>
<dbReference type="AlphaFoldDB" id="A0A9P8PAI5"/>
<dbReference type="GO" id="GO:0005737">
    <property type="term" value="C:cytoplasm"/>
    <property type="evidence" value="ECO:0007669"/>
    <property type="project" value="TreeGrafter"/>
</dbReference>
<feature type="binding site" evidence="8">
    <location>
        <position position="78"/>
    </location>
    <ligand>
        <name>phosphate</name>
        <dbReference type="ChEBI" id="CHEBI:43474"/>
    </ligand>
</feature>
<organism evidence="10 11">
    <name type="scientific">Ogataea philodendri</name>
    <dbReference type="NCBI Taxonomy" id="1378263"/>
    <lineage>
        <taxon>Eukaryota</taxon>
        <taxon>Fungi</taxon>
        <taxon>Dikarya</taxon>
        <taxon>Ascomycota</taxon>
        <taxon>Saccharomycotina</taxon>
        <taxon>Pichiomycetes</taxon>
        <taxon>Pichiales</taxon>
        <taxon>Pichiaceae</taxon>
        <taxon>Ogataea</taxon>
    </lineage>
</organism>
<evidence type="ECO:0000256" key="4">
    <source>
        <dbReference type="ARBA" id="ARBA00022676"/>
    </source>
</evidence>
<evidence type="ECO:0000256" key="5">
    <source>
        <dbReference type="ARBA" id="ARBA00022679"/>
    </source>
</evidence>
<dbReference type="Proteomes" id="UP000769157">
    <property type="component" value="Unassembled WGS sequence"/>
</dbReference>
<feature type="binding site" evidence="8">
    <location>
        <position position="46"/>
    </location>
    <ligand>
        <name>phosphate</name>
        <dbReference type="ChEBI" id="CHEBI:43474"/>
    </ligand>
</feature>